<dbReference type="STRING" id="53406.SAMN05421553_3180"/>
<keyword evidence="1" id="KW-0812">Transmembrane</keyword>
<dbReference type="Pfam" id="PF04307">
    <property type="entry name" value="YdjM"/>
    <property type="match status" value="1"/>
</dbReference>
<accession>A0A1H5CYK5</accession>
<sequence>MIIGHAPAAYIAAALLHSKLFAARLPAKAFICAGLLGGVAPDLDMLYFHLIDQRQHHHHTYFSHWPIAWIGALILSLIVYRQGDRRKAALLASTFCAAGVLHLLLDSIVGDIWWFAPLVDQPYALFSVPARFSPWWLNFLLHWSFALELGLWAWAVLLYRRRSKVSIHNQASASV</sequence>
<feature type="transmembrane region" description="Helical" evidence="1">
    <location>
        <begin position="62"/>
        <end position="80"/>
    </location>
</feature>
<keyword evidence="3" id="KW-1185">Reference proteome</keyword>
<dbReference type="AlphaFoldDB" id="A0A1H5CYK5"/>
<gene>
    <name evidence="2" type="ORF">SAMN05421553_3180</name>
</gene>
<feature type="transmembrane region" description="Helical" evidence="1">
    <location>
        <begin position="89"/>
        <end position="115"/>
    </location>
</feature>
<dbReference type="OrthoDB" id="199738at2"/>
<evidence type="ECO:0000313" key="2">
    <source>
        <dbReference type="EMBL" id="SED71528.1"/>
    </source>
</evidence>
<keyword evidence="1" id="KW-0472">Membrane</keyword>
<evidence type="ECO:0000313" key="3">
    <source>
        <dbReference type="Proteomes" id="UP000242849"/>
    </source>
</evidence>
<feature type="transmembrane region" description="Helical" evidence="1">
    <location>
        <begin position="135"/>
        <end position="159"/>
    </location>
</feature>
<feature type="transmembrane region" description="Helical" evidence="1">
    <location>
        <begin position="29"/>
        <end position="50"/>
    </location>
</feature>
<proteinExistence type="predicted"/>
<organism evidence="2 3">
    <name type="scientific">Pseudomonas anguilliseptica</name>
    <dbReference type="NCBI Taxonomy" id="53406"/>
    <lineage>
        <taxon>Bacteria</taxon>
        <taxon>Pseudomonadati</taxon>
        <taxon>Pseudomonadota</taxon>
        <taxon>Gammaproteobacteria</taxon>
        <taxon>Pseudomonadales</taxon>
        <taxon>Pseudomonadaceae</taxon>
        <taxon>Pseudomonas</taxon>
    </lineage>
</organism>
<dbReference type="EMBL" id="FNSC01000001">
    <property type="protein sequence ID" value="SED71528.1"/>
    <property type="molecule type" value="Genomic_DNA"/>
</dbReference>
<reference evidence="3" key="1">
    <citation type="submission" date="2016-10" db="EMBL/GenBank/DDBJ databases">
        <authorList>
            <person name="Varghese N."/>
            <person name="Submissions S."/>
        </authorList>
    </citation>
    <scope>NUCLEOTIDE SEQUENCE [LARGE SCALE GENOMIC DNA]</scope>
    <source>
        <strain evidence="3">DSM 12111</strain>
    </source>
</reference>
<dbReference type="Proteomes" id="UP000242849">
    <property type="component" value="Unassembled WGS sequence"/>
</dbReference>
<evidence type="ECO:0000256" key="1">
    <source>
        <dbReference type="SAM" id="Phobius"/>
    </source>
</evidence>
<name>A0A1H5CYK5_PSEAG</name>
<protein>
    <submittedName>
        <fullName evidence="2">Inner membrane protein</fullName>
    </submittedName>
</protein>
<dbReference type="InterPro" id="IPR007404">
    <property type="entry name" value="YdjM-like"/>
</dbReference>
<keyword evidence="1" id="KW-1133">Transmembrane helix</keyword>
<dbReference type="RefSeq" id="WP_090383741.1">
    <property type="nucleotide sequence ID" value="NZ_FNSC01000001.1"/>
</dbReference>